<dbReference type="InterPro" id="IPR005358">
    <property type="entry name" value="Puta_zinc/iron-chelating_dom"/>
</dbReference>
<reference evidence="1 2" key="1">
    <citation type="submission" date="2019-03" db="EMBL/GenBank/DDBJ databases">
        <title>Genomic Encyclopedia of Type Strains, Phase IV (KMG-IV): sequencing the most valuable type-strain genomes for metagenomic binning, comparative biology and taxonomic classification.</title>
        <authorList>
            <person name="Goeker M."/>
        </authorList>
    </citation>
    <scope>NUCLEOTIDE SEQUENCE [LARGE SCALE GENOMIC DNA]</scope>
    <source>
        <strain evidence="1 2">DSM 12121</strain>
    </source>
</reference>
<comment type="caution">
    <text evidence="1">The sequence shown here is derived from an EMBL/GenBank/DDBJ whole genome shotgun (WGS) entry which is preliminary data.</text>
</comment>
<protein>
    <submittedName>
        <fullName evidence="1">Uncharacterized protein</fullName>
    </submittedName>
</protein>
<accession>A0A4R6EFF0</accession>
<dbReference type="EMBL" id="SNVV01000002">
    <property type="protein sequence ID" value="TDN56239.1"/>
    <property type="molecule type" value="Genomic_DNA"/>
</dbReference>
<organism evidence="1 2">
    <name type="scientific">Azoarcus indigens</name>
    <dbReference type="NCBI Taxonomy" id="29545"/>
    <lineage>
        <taxon>Bacteria</taxon>
        <taxon>Pseudomonadati</taxon>
        <taxon>Pseudomonadota</taxon>
        <taxon>Betaproteobacteria</taxon>
        <taxon>Rhodocyclales</taxon>
        <taxon>Zoogloeaceae</taxon>
        <taxon>Azoarcus</taxon>
    </lineage>
</organism>
<dbReference type="Proteomes" id="UP000295129">
    <property type="component" value="Unassembled WGS sequence"/>
</dbReference>
<evidence type="ECO:0000313" key="1">
    <source>
        <dbReference type="EMBL" id="TDN56239.1"/>
    </source>
</evidence>
<sequence length="119" mass="13063">MDAYNPCLDCGICCTHFRISFYWGEGDDAPGGFVPAGMTEQLTPHLRCMKGSNELPRRCSALGGEVGKQVFCTIYENRPTPCREFPTHFEDGTPNPKCDELRAGIGLPPLPHLPMPHAA</sequence>
<evidence type="ECO:0000313" key="2">
    <source>
        <dbReference type="Proteomes" id="UP000295129"/>
    </source>
</evidence>
<dbReference type="RefSeq" id="WP_133588519.1">
    <property type="nucleotide sequence ID" value="NZ_SNVV01000002.1"/>
</dbReference>
<name>A0A4R6EFF0_9RHOO</name>
<dbReference type="AlphaFoldDB" id="A0A4R6EFF0"/>
<dbReference type="OrthoDB" id="196483at2"/>
<dbReference type="Pfam" id="PF03692">
    <property type="entry name" value="CxxCxxCC"/>
    <property type="match status" value="1"/>
</dbReference>
<keyword evidence="2" id="KW-1185">Reference proteome</keyword>
<gene>
    <name evidence="1" type="ORF">C7389_102175</name>
</gene>
<proteinExistence type="predicted"/>